<dbReference type="Pfam" id="PF17862">
    <property type="entry name" value="AAA_lid_3"/>
    <property type="match status" value="1"/>
</dbReference>
<organism evidence="18 19">
    <name type="scientific">Chrysochromulina tobinii</name>
    <dbReference type="NCBI Taxonomy" id="1460289"/>
    <lineage>
        <taxon>Eukaryota</taxon>
        <taxon>Haptista</taxon>
        <taxon>Haptophyta</taxon>
        <taxon>Prymnesiophyceae</taxon>
        <taxon>Prymnesiales</taxon>
        <taxon>Chrysochromulinaceae</taxon>
        <taxon>Chrysochromulina</taxon>
    </lineage>
</organism>
<dbReference type="CDD" id="cd19501">
    <property type="entry name" value="RecA-like_FtsH"/>
    <property type="match status" value="1"/>
</dbReference>
<evidence type="ECO:0000256" key="6">
    <source>
        <dbReference type="ARBA" id="ARBA00022692"/>
    </source>
</evidence>
<dbReference type="FunFam" id="1.10.8.60:FF:000019">
    <property type="entry name" value="AFG3-like AAA ATPase 2"/>
    <property type="match status" value="1"/>
</dbReference>
<dbReference type="Gene3D" id="3.40.1690.20">
    <property type="match status" value="1"/>
</dbReference>
<dbReference type="Gene3D" id="1.10.8.60">
    <property type="match status" value="1"/>
</dbReference>
<dbReference type="Pfam" id="PF06480">
    <property type="entry name" value="FtsH_ext"/>
    <property type="match status" value="1"/>
</dbReference>
<dbReference type="GO" id="GO:0008270">
    <property type="term" value="F:zinc ion binding"/>
    <property type="evidence" value="ECO:0007669"/>
    <property type="project" value="InterPro"/>
</dbReference>
<feature type="region of interest" description="Disordered" evidence="16">
    <location>
        <begin position="37"/>
        <end position="88"/>
    </location>
</feature>
<evidence type="ECO:0000256" key="1">
    <source>
        <dbReference type="ARBA" id="ARBA00001947"/>
    </source>
</evidence>
<dbReference type="PROSITE" id="PS00674">
    <property type="entry name" value="AAA"/>
    <property type="match status" value="1"/>
</dbReference>
<name>A0A0M0K679_9EUKA</name>
<dbReference type="AlphaFoldDB" id="A0A0M0K679"/>
<reference evidence="19" key="1">
    <citation type="journal article" date="2015" name="PLoS Genet.">
        <title>Genome Sequence and Transcriptome Analyses of Chrysochromulina tobin: Metabolic Tools for Enhanced Algal Fitness in the Prominent Order Prymnesiales (Haptophyceae).</title>
        <authorList>
            <person name="Hovde B.T."/>
            <person name="Deodato C.R."/>
            <person name="Hunsperger H.M."/>
            <person name="Ryken S.A."/>
            <person name="Yost W."/>
            <person name="Jha R.K."/>
            <person name="Patterson J."/>
            <person name="Monnat R.J. Jr."/>
            <person name="Barlow S.B."/>
            <person name="Starkenburg S.R."/>
            <person name="Cattolico R.A."/>
        </authorList>
    </citation>
    <scope>NUCLEOTIDE SEQUENCE</scope>
    <source>
        <strain evidence="19">CCMP291</strain>
    </source>
</reference>
<dbReference type="NCBIfam" id="TIGR01241">
    <property type="entry name" value="FtsH_fam"/>
    <property type="match status" value="1"/>
</dbReference>
<evidence type="ECO:0000256" key="4">
    <source>
        <dbReference type="ARBA" id="ARBA00010550"/>
    </source>
</evidence>
<dbReference type="InterPro" id="IPR003959">
    <property type="entry name" value="ATPase_AAA_core"/>
</dbReference>
<dbReference type="FunFam" id="1.20.58.760:FF:000003">
    <property type="entry name" value="AFG3-like AAA ATPase 2"/>
    <property type="match status" value="1"/>
</dbReference>
<feature type="region of interest" description="Disordered" evidence="16">
    <location>
        <begin position="729"/>
        <end position="762"/>
    </location>
</feature>
<feature type="region of interest" description="Disordered" evidence="16">
    <location>
        <begin position="645"/>
        <end position="664"/>
    </location>
</feature>
<dbReference type="Gene3D" id="3.40.50.300">
    <property type="entry name" value="P-loop containing nucleotide triphosphate hydrolases"/>
    <property type="match status" value="1"/>
</dbReference>
<dbReference type="EMBL" id="JWZX01001392">
    <property type="protein sequence ID" value="KOO33893.1"/>
    <property type="molecule type" value="Genomic_DNA"/>
</dbReference>
<keyword evidence="6" id="KW-0812">Transmembrane</keyword>
<evidence type="ECO:0000256" key="7">
    <source>
        <dbReference type="ARBA" id="ARBA00022723"/>
    </source>
</evidence>
<comment type="subcellular location">
    <subcellularLocation>
        <location evidence="2">Mitochondrion membrane</location>
        <topology evidence="2">Multi-pass membrane protein</topology>
    </subcellularLocation>
</comment>
<dbReference type="InterPro" id="IPR003960">
    <property type="entry name" value="ATPase_AAA_CS"/>
</dbReference>
<evidence type="ECO:0000256" key="14">
    <source>
        <dbReference type="ARBA" id="ARBA00023128"/>
    </source>
</evidence>
<keyword evidence="11" id="KW-0067">ATP-binding</keyword>
<comment type="cofactor">
    <cofactor evidence="1">
        <name>Zn(2+)</name>
        <dbReference type="ChEBI" id="CHEBI:29105"/>
    </cofactor>
</comment>
<evidence type="ECO:0000256" key="8">
    <source>
        <dbReference type="ARBA" id="ARBA00022741"/>
    </source>
</evidence>
<comment type="similarity">
    <text evidence="4">In the N-terminal section; belongs to the AAA ATPase family.</text>
</comment>
<dbReference type="InterPro" id="IPR041569">
    <property type="entry name" value="AAA_lid_3"/>
</dbReference>
<dbReference type="GO" id="GO:0016887">
    <property type="term" value="F:ATP hydrolysis activity"/>
    <property type="evidence" value="ECO:0007669"/>
    <property type="project" value="InterPro"/>
</dbReference>
<dbReference type="InterPro" id="IPR037219">
    <property type="entry name" value="Peptidase_M41-like"/>
</dbReference>
<evidence type="ECO:0000256" key="11">
    <source>
        <dbReference type="ARBA" id="ARBA00022840"/>
    </source>
</evidence>
<evidence type="ECO:0000256" key="5">
    <source>
        <dbReference type="ARBA" id="ARBA00022670"/>
    </source>
</evidence>
<dbReference type="GO" id="GO:0034982">
    <property type="term" value="P:mitochondrial protein processing"/>
    <property type="evidence" value="ECO:0007669"/>
    <property type="project" value="TreeGrafter"/>
</dbReference>
<keyword evidence="13" id="KW-0482">Metalloprotease</keyword>
<evidence type="ECO:0000259" key="17">
    <source>
        <dbReference type="SMART" id="SM00382"/>
    </source>
</evidence>
<dbReference type="HAMAP" id="MF_01458">
    <property type="entry name" value="FtsH"/>
    <property type="match status" value="1"/>
</dbReference>
<dbReference type="InterPro" id="IPR027417">
    <property type="entry name" value="P-loop_NTPase"/>
</dbReference>
<proteinExistence type="inferred from homology"/>
<keyword evidence="14" id="KW-0496">Mitochondrion</keyword>
<keyword evidence="12" id="KW-1133">Transmembrane helix</keyword>
<dbReference type="SMART" id="SM00382">
    <property type="entry name" value="AAA"/>
    <property type="match status" value="1"/>
</dbReference>
<dbReference type="PANTHER" id="PTHR43655:SF2">
    <property type="entry name" value="AFG3 LIKE MATRIX AAA PEPTIDASE SUBUNIT 2, ISOFORM A"/>
    <property type="match status" value="1"/>
</dbReference>
<keyword evidence="15" id="KW-0472">Membrane</keyword>
<dbReference type="Pfam" id="PF01434">
    <property type="entry name" value="Peptidase_M41"/>
    <property type="match status" value="1"/>
</dbReference>
<evidence type="ECO:0000256" key="13">
    <source>
        <dbReference type="ARBA" id="ARBA00023049"/>
    </source>
</evidence>
<dbReference type="GO" id="GO:0005524">
    <property type="term" value="F:ATP binding"/>
    <property type="evidence" value="ECO:0007669"/>
    <property type="project" value="UniProtKB-KW"/>
</dbReference>
<dbReference type="SUPFAM" id="SSF52540">
    <property type="entry name" value="P-loop containing nucleoside triphosphate hydrolases"/>
    <property type="match status" value="1"/>
</dbReference>
<dbReference type="SUPFAM" id="SSF140990">
    <property type="entry name" value="FtsH protease domain-like"/>
    <property type="match status" value="1"/>
</dbReference>
<dbReference type="InterPro" id="IPR005936">
    <property type="entry name" value="FtsH"/>
</dbReference>
<keyword evidence="19" id="KW-1185">Reference proteome</keyword>
<dbReference type="Pfam" id="PF00004">
    <property type="entry name" value="AAA"/>
    <property type="match status" value="1"/>
</dbReference>
<evidence type="ECO:0000256" key="12">
    <source>
        <dbReference type="ARBA" id="ARBA00022989"/>
    </source>
</evidence>
<evidence type="ECO:0000313" key="18">
    <source>
        <dbReference type="EMBL" id="KOO33893.1"/>
    </source>
</evidence>
<protein>
    <recommendedName>
        <fullName evidence="17">AAA+ ATPase domain-containing protein</fullName>
    </recommendedName>
</protein>
<keyword evidence="5" id="KW-0645">Protease</keyword>
<dbReference type="PANTHER" id="PTHR43655">
    <property type="entry name" value="ATP-DEPENDENT PROTEASE"/>
    <property type="match status" value="1"/>
</dbReference>
<dbReference type="GO" id="GO:0004176">
    <property type="term" value="F:ATP-dependent peptidase activity"/>
    <property type="evidence" value="ECO:0007669"/>
    <property type="project" value="InterPro"/>
</dbReference>
<evidence type="ECO:0000256" key="10">
    <source>
        <dbReference type="ARBA" id="ARBA00022833"/>
    </source>
</evidence>
<sequence length="762" mass="81935">MLGARRMMSCRLARPMVCSPSTTMRLAPPRRLLCQAEAPKPPEKVPKGFGSFFRHKPKAQGASTSAEGSSKPGGGSSSPGSGLGGFFGQDGGPNQSAISLVIGLVAGSALAYQMLPTRQEPQEITFADFRRELLEAGSVERIVIVNKNKARVYVRTSTGPPGARVPQAQAQYWFSLSSVNGFEKKLEQAQADLGVAPRDYLPVTYDTETSMSQELLKIAPTLLLIGFWIFMMRSSGGLGGMMGGGGGGGGGRNIFQMGKSKPTIVSKEQKTGVTFKDVAGLAEAKVEVMEVVDFLKNPKRYEDLGAKIPRGALLVGPPGTGKTLLAKATAGEANVPFLSVSGSDFIEMFVGVGPSRVRDLFAQAKAMQPCIVFIDEIDAIGKARGRGNMMGGNDERENTLNQLLVEMDGFGTTGQVVVLAGTNRPDTLDPALLRPGRFDRTIEVGSPDITGRAEIFRVHLPKLRLGGDVKELSETLASLTPGFSGAEIANVVNEAALHAARYKKEQVELSDFHAAMDRVIGGLERSSKVLSLEEKTRVAHHEAGHATVGWFLKYANPLLKVSIVPRGAAALGYAQYVPKERKLHTKEMMVDTMCMMLGGRIAEALFFGKISTGAQDDLRKVTRIAYSIVTLYGMNAKVGNLSFPPRGDGQFDSQRPYSEEKAEQVDEEVRNLVNAAYERTTELLTSKKELAAQLAQLLLQKEVIHRDDVEGVLGKRLWKEATTFAELAAGTGNSNPEEADVEPTSSSAAAMVAGELDKKLRL</sequence>
<dbReference type="GO" id="GO:0009535">
    <property type="term" value="C:chloroplast thylakoid membrane"/>
    <property type="evidence" value="ECO:0007669"/>
    <property type="project" value="TreeGrafter"/>
</dbReference>
<comment type="similarity">
    <text evidence="3">In the C-terminal section; belongs to the peptidase M41 family.</text>
</comment>
<dbReference type="Gene3D" id="1.20.58.760">
    <property type="entry name" value="Peptidase M41"/>
    <property type="match status" value="1"/>
</dbReference>
<dbReference type="GO" id="GO:0005745">
    <property type="term" value="C:m-AAA complex"/>
    <property type="evidence" value="ECO:0007669"/>
    <property type="project" value="TreeGrafter"/>
</dbReference>
<evidence type="ECO:0000256" key="9">
    <source>
        <dbReference type="ARBA" id="ARBA00022801"/>
    </source>
</evidence>
<dbReference type="FunFam" id="3.40.50.300:FF:000001">
    <property type="entry name" value="ATP-dependent zinc metalloprotease FtsH"/>
    <property type="match status" value="1"/>
</dbReference>
<evidence type="ECO:0000313" key="19">
    <source>
        <dbReference type="Proteomes" id="UP000037460"/>
    </source>
</evidence>
<feature type="compositionally biased region" description="Gly residues" evidence="16">
    <location>
        <begin position="71"/>
        <end position="88"/>
    </location>
</feature>
<dbReference type="InterPro" id="IPR050928">
    <property type="entry name" value="ATP-dep_Zn_Metalloprotease"/>
</dbReference>
<comment type="caution">
    <text evidence="18">The sequence shown here is derived from an EMBL/GenBank/DDBJ whole genome shotgun (WGS) entry which is preliminary data.</text>
</comment>
<dbReference type="Proteomes" id="UP000037460">
    <property type="component" value="Unassembled WGS sequence"/>
</dbReference>
<dbReference type="InterPro" id="IPR011546">
    <property type="entry name" value="Pept_M41_FtsH_extracell"/>
</dbReference>
<gene>
    <name evidence="18" type="ORF">Ctob_008047</name>
</gene>
<accession>A0A0M0K679</accession>
<dbReference type="InterPro" id="IPR003593">
    <property type="entry name" value="AAA+_ATPase"/>
</dbReference>
<dbReference type="OrthoDB" id="1413014at2759"/>
<evidence type="ECO:0000256" key="2">
    <source>
        <dbReference type="ARBA" id="ARBA00004225"/>
    </source>
</evidence>
<dbReference type="GO" id="GO:0004222">
    <property type="term" value="F:metalloendopeptidase activity"/>
    <property type="evidence" value="ECO:0007669"/>
    <property type="project" value="InterPro"/>
</dbReference>
<evidence type="ECO:0000256" key="15">
    <source>
        <dbReference type="ARBA" id="ARBA00023136"/>
    </source>
</evidence>
<feature type="domain" description="AAA+ ATPase" evidence="17">
    <location>
        <begin position="308"/>
        <end position="448"/>
    </location>
</feature>
<keyword evidence="8" id="KW-0547">Nucleotide-binding</keyword>
<keyword evidence="7" id="KW-0479">Metal-binding</keyword>
<evidence type="ECO:0000256" key="3">
    <source>
        <dbReference type="ARBA" id="ARBA00010044"/>
    </source>
</evidence>
<evidence type="ECO:0000256" key="16">
    <source>
        <dbReference type="SAM" id="MobiDB-lite"/>
    </source>
</evidence>
<dbReference type="InterPro" id="IPR000642">
    <property type="entry name" value="Peptidase_M41"/>
</dbReference>
<keyword evidence="9" id="KW-0378">Hydrolase</keyword>
<keyword evidence="10" id="KW-0862">Zinc</keyword>